<evidence type="ECO:0000313" key="6">
    <source>
        <dbReference type="Proteomes" id="UP000078454"/>
    </source>
</evidence>
<evidence type="ECO:0000256" key="3">
    <source>
        <dbReference type="ARBA" id="ARBA00023163"/>
    </source>
</evidence>
<dbReference type="Proteomes" id="UP000078454">
    <property type="component" value="Unassembled WGS sequence"/>
</dbReference>
<dbReference type="SUPFAM" id="SSF46689">
    <property type="entry name" value="Homeodomain-like"/>
    <property type="match status" value="2"/>
</dbReference>
<dbReference type="OrthoDB" id="345364at2"/>
<gene>
    <name evidence="5" type="ORF">A8708_25740</name>
</gene>
<dbReference type="AlphaFoldDB" id="A0A198ARD9"/>
<organism evidence="5 6">
    <name type="scientific">Paenibacillus oryzisoli</name>
    <dbReference type="NCBI Taxonomy" id="1850517"/>
    <lineage>
        <taxon>Bacteria</taxon>
        <taxon>Bacillati</taxon>
        <taxon>Bacillota</taxon>
        <taxon>Bacilli</taxon>
        <taxon>Bacillales</taxon>
        <taxon>Paenibacillaceae</taxon>
        <taxon>Paenibacillus</taxon>
    </lineage>
</organism>
<dbReference type="STRING" id="1850517.A8708_25740"/>
<dbReference type="PANTHER" id="PTHR43280">
    <property type="entry name" value="ARAC-FAMILY TRANSCRIPTIONAL REGULATOR"/>
    <property type="match status" value="1"/>
</dbReference>
<dbReference type="InterPro" id="IPR018060">
    <property type="entry name" value="HTH_AraC"/>
</dbReference>
<dbReference type="SMART" id="SM00342">
    <property type="entry name" value="HTH_ARAC"/>
    <property type="match status" value="1"/>
</dbReference>
<dbReference type="GO" id="GO:0043565">
    <property type="term" value="F:sequence-specific DNA binding"/>
    <property type="evidence" value="ECO:0007669"/>
    <property type="project" value="InterPro"/>
</dbReference>
<name>A0A198ARD9_9BACL</name>
<dbReference type="RefSeq" id="WP_068661799.1">
    <property type="nucleotide sequence ID" value="NZ_LYPB01000039.1"/>
</dbReference>
<dbReference type="EMBL" id="LYPB01000039">
    <property type="protein sequence ID" value="OAS23566.1"/>
    <property type="molecule type" value="Genomic_DNA"/>
</dbReference>
<dbReference type="PROSITE" id="PS01124">
    <property type="entry name" value="HTH_ARAC_FAMILY_2"/>
    <property type="match status" value="1"/>
</dbReference>
<dbReference type="InterPro" id="IPR037923">
    <property type="entry name" value="HTH-like"/>
</dbReference>
<dbReference type="Gene3D" id="1.10.10.60">
    <property type="entry name" value="Homeodomain-like"/>
    <property type="match status" value="1"/>
</dbReference>
<sequence>MENSEFRYIHVGYSHHRAPHRNQLERRKDGVLIRLQVNGTCRIDLNGISHYMQSGDLVMSKPGGTYQLFIGEESGGNGQSHVDSTDYYVVCGGEWVDHWLKGKEFPDVVRIEVNDDLLSLWRRLILEKRNLHENNAEIIACFAKLLCLMIERSIVTLLAAGCRKDHYIAYKLKQYIEKHATETLTLEMLAARNGVSTSTASHMFKHAFGVPPMRYAVEVRLSIASDRILYSDMRLEDAAEASGFRSYPYFCRAFRAKYGKSPSDYRMQHREAEDT</sequence>
<proteinExistence type="predicted"/>
<comment type="caution">
    <text evidence="5">The sequence shown here is derived from an EMBL/GenBank/DDBJ whole genome shotgun (WGS) entry which is preliminary data.</text>
</comment>
<keyword evidence="1" id="KW-0805">Transcription regulation</keyword>
<dbReference type="Pfam" id="PF12833">
    <property type="entry name" value="HTH_18"/>
    <property type="match status" value="1"/>
</dbReference>
<dbReference type="InterPro" id="IPR009057">
    <property type="entry name" value="Homeodomain-like_sf"/>
</dbReference>
<evidence type="ECO:0000256" key="1">
    <source>
        <dbReference type="ARBA" id="ARBA00023015"/>
    </source>
</evidence>
<evidence type="ECO:0000313" key="5">
    <source>
        <dbReference type="EMBL" id="OAS23566.1"/>
    </source>
</evidence>
<evidence type="ECO:0000256" key="2">
    <source>
        <dbReference type="ARBA" id="ARBA00023125"/>
    </source>
</evidence>
<protein>
    <recommendedName>
        <fullName evidence="4">HTH araC/xylS-type domain-containing protein</fullName>
    </recommendedName>
</protein>
<feature type="domain" description="HTH araC/xylS-type" evidence="4">
    <location>
        <begin position="170"/>
        <end position="268"/>
    </location>
</feature>
<accession>A0A198ARD9</accession>
<dbReference type="PROSITE" id="PS00041">
    <property type="entry name" value="HTH_ARAC_FAMILY_1"/>
    <property type="match status" value="1"/>
</dbReference>
<dbReference type="InterPro" id="IPR018062">
    <property type="entry name" value="HTH_AraC-typ_CS"/>
</dbReference>
<keyword evidence="2" id="KW-0238">DNA-binding</keyword>
<dbReference type="PANTHER" id="PTHR43280:SF2">
    <property type="entry name" value="HTH-TYPE TRANSCRIPTIONAL REGULATOR EXSA"/>
    <property type="match status" value="1"/>
</dbReference>
<dbReference type="SUPFAM" id="SSF51215">
    <property type="entry name" value="Regulatory protein AraC"/>
    <property type="match status" value="1"/>
</dbReference>
<keyword evidence="6" id="KW-1185">Reference proteome</keyword>
<evidence type="ECO:0000259" key="4">
    <source>
        <dbReference type="PROSITE" id="PS01124"/>
    </source>
</evidence>
<dbReference type="GO" id="GO:0003700">
    <property type="term" value="F:DNA-binding transcription factor activity"/>
    <property type="evidence" value="ECO:0007669"/>
    <property type="project" value="InterPro"/>
</dbReference>
<keyword evidence="3" id="KW-0804">Transcription</keyword>
<reference evidence="5 6" key="1">
    <citation type="submission" date="2016-05" db="EMBL/GenBank/DDBJ databases">
        <title>Paenibacillus sp. 1ZS3-15 nov., isolated from the rhizosphere soil.</title>
        <authorList>
            <person name="Zhang X.X."/>
            <person name="Zhang J."/>
        </authorList>
    </citation>
    <scope>NUCLEOTIDE SEQUENCE [LARGE SCALE GENOMIC DNA]</scope>
    <source>
        <strain evidence="5 6">1ZS3-15</strain>
    </source>
</reference>